<reference evidence="7" key="1">
    <citation type="submission" date="2023-06" db="EMBL/GenBank/DDBJ databases">
        <title>MT1 and MT2 Draft Genomes of Novel Species.</title>
        <authorList>
            <person name="Venkateswaran K."/>
        </authorList>
    </citation>
    <scope>NUCLEOTIDE SEQUENCE</scope>
    <source>
        <strain evidence="7">IIF3SC-B10</strain>
    </source>
</reference>
<dbReference type="PROSITE" id="PS51257">
    <property type="entry name" value="PROKAR_LIPOPROTEIN"/>
    <property type="match status" value="1"/>
</dbReference>
<dbReference type="InterPro" id="IPR025997">
    <property type="entry name" value="SBP_2_dom"/>
</dbReference>
<dbReference type="SUPFAM" id="SSF53822">
    <property type="entry name" value="Periplasmic binding protein-like I"/>
    <property type="match status" value="1"/>
</dbReference>
<dbReference type="RefSeq" id="WP_301224162.1">
    <property type="nucleotide sequence ID" value="NZ_JAROCG010000001.1"/>
</dbReference>
<evidence type="ECO:0000256" key="4">
    <source>
        <dbReference type="SAM" id="MobiDB-lite"/>
    </source>
</evidence>
<feature type="region of interest" description="Disordered" evidence="4">
    <location>
        <begin position="41"/>
        <end position="62"/>
    </location>
</feature>
<name>A0ABT8JWC4_9MICC</name>
<feature type="compositionally biased region" description="Low complexity" evidence="4">
    <location>
        <begin position="41"/>
        <end position="51"/>
    </location>
</feature>
<evidence type="ECO:0000259" key="6">
    <source>
        <dbReference type="Pfam" id="PF13407"/>
    </source>
</evidence>
<organism evidence="7 8">
    <name type="scientific">Arthrobacter burdickii</name>
    <dbReference type="NCBI Taxonomy" id="3035920"/>
    <lineage>
        <taxon>Bacteria</taxon>
        <taxon>Bacillati</taxon>
        <taxon>Actinomycetota</taxon>
        <taxon>Actinomycetes</taxon>
        <taxon>Micrococcales</taxon>
        <taxon>Micrococcaceae</taxon>
        <taxon>Arthrobacter</taxon>
    </lineage>
</organism>
<feature type="signal peptide" evidence="5">
    <location>
        <begin position="1"/>
        <end position="28"/>
    </location>
</feature>
<dbReference type="PANTHER" id="PTHR46847:SF1">
    <property type="entry name" value="D-ALLOSE-BINDING PERIPLASMIC PROTEIN-RELATED"/>
    <property type="match status" value="1"/>
</dbReference>
<sequence>MKSSTTARPALKSAGILSTLTLAALALAGCGAAAPTAGDTATGGAASTSCSVNGEPFSTDDAEDSIEYSELESSLGAVPEAPEDTQIGSIMKFLGNQYWVALSDGQKAAAEKYGVGVDVQAAATESDQVGQLNAAETMLQKKYTMLVSPQTDTNLCPAVEKAEQQDLLVVNVNDAVLPGAKQWVGPNQMQNGVSAAEFVLESAEEGDQVAVIEGQAGVYAAKQRTAGFTTTAEEGGLEVVASVPGDWDIAKARDAATTIISQYPDITAIYANNDGMALGVAEAVNAAGKKGQIMVIGTDGVEAAYDAIRAGDLTATVDSYPYLTGQVSVNVAVRLLGGQEVPRAVYTPQALITSENVDDAPPTLD</sequence>
<evidence type="ECO:0000256" key="5">
    <source>
        <dbReference type="SAM" id="SignalP"/>
    </source>
</evidence>
<dbReference type="InterPro" id="IPR028082">
    <property type="entry name" value="Peripla_BP_I"/>
</dbReference>
<gene>
    <name evidence="7" type="ORF">P5G52_01190</name>
</gene>
<comment type="caution">
    <text evidence="7">The sequence shown here is derived from an EMBL/GenBank/DDBJ whole genome shotgun (WGS) entry which is preliminary data.</text>
</comment>
<comment type="similarity">
    <text evidence="2">Belongs to the bacterial solute-binding protein 2 family.</text>
</comment>
<dbReference type="Pfam" id="PF13407">
    <property type="entry name" value="Peripla_BP_4"/>
    <property type="match status" value="1"/>
</dbReference>
<dbReference type="PANTHER" id="PTHR46847">
    <property type="entry name" value="D-ALLOSE-BINDING PERIPLASMIC PROTEIN-RELATED"/>
    <property type="match status" value="1"/>
</dbReference>
<proteinExistence type="inferred from homology"/>
<dbReference type="Gene3D" id="3.40.50.2300">
    <property type="match status" value="2"/>
</dbReference>
<comment type="subcellular location">
    <subcellularLocation>
        <location evidence="1">Cell envelope</location>
    </subcellularLocation>
</comment>
<keyword evidence="3 5" id="KW-0732">Signal</keyword>
<evidence type="ECO:0000313" key="7">
    <source>
        <dbReference type="EMBL" id="MDN4609473.1"/>
    </source>
</evidence>
<feature type="domain" description="Periplasmic binding protein" evidence="6">
    <location>
        <begin position="87"/>
        <end position="340"/>
    </location>
</feature>
<keyword evidence="8" id="KW-1185">Reference proteome</keyword>
<dbReference type="Proteomes" id="UP001174209">
    <property type="component" value="Unassembled WGS sequence"/>
</dbReference>
<accession>A0ABT8JWC4</accession>
<evidence type="ECO:0000256" key="3">
    <source>
        <dbReference type="ARBA" id="ARBA00022729"/>
    </source>
</evidence>
<dbReference type="CDD" id="cd06320">
    <property type="entry name" value="PBP1_allose_binding"/>
    <property type="match status" value="1"/>
</dbReference>
<protein>
    <submittedName>
        <fullName evidence="7">Substrate-binding domain-containing protein</fullName>
    </submittedName>
</protein>
<feature type="chain" id="PRO_5046155943" evidence="5">
    <location>
        <begin position="29"/>
        <end position="365"/>
    </location>
</feature>
<dbReference type="EMBL" id="JAROCG010000001">
    <property type="protein sequence ID" value="MDN4609473.1"/>
    <property type="molecule type" value="Genomic_DNA"/>
</dbReference>
<evidence type="ECO:0000313" key="8">
    <source>
        <dbReference type="Proteomes" id="UP001174209"/>
    </source>
</evidence>
<evidence type="ECO:0000256" key="2">
    <source>
        <dbReference type="ARBA" id="ARBA00007639"/>
    </source>
</evidence>
<evidence type="ECO:0000256" key="1">
    <source>
        <dbReference type="ARBA" id="ARBA00004196"/>
    </source>
</evidence>